<accession>A0A919TW32</accession>
<evidence type="ECO:0000313" key="2">
    <source>
        <dbReference type="EMBL" id="GIF22522.1"/>
    </source>
</evidence>
<evidence type="ECO:0000313" key="3">
    <source>
        <dbReference type="Proteomes" id="UP000623608"/>
    </source>
</evidence>
<evidence type="ECO:0000256" key="1">
    <source>
        <dbReference type="SAM" id="MobiDB-lite"/>
    </source>
</evidence>
<keyword evidence="3" id="KW-1185">Reference proteome</keyword>
<dbReference type="EMBL" id="BOMY01000034">
    <property type="protein sequence ID" value="GIF22522.1"/>
    <property type="molecule type" value="Genomic_DNA"/>
</dbReference>
<dbReference type="AlphaFoldDB" id="A0A919TW32"/>
<feature type="region of interest" description="Disordered" evidence="1">
    <location>
        <begin position="14"/>
        <end position="64"/>
    </location>
</feature>
<dbReference type="Proteomes" id="UP000623608">
    <property type="component" value="Unassembled WGS sequence"/>
</dbReference>
<gene>
    <name evidence="2" type="ORF">Ate02nite_52520</name>
</gene>
<sequence>MPGRSFQMALVVAEPADRPLPPGRLRQPRDSGSQATEAAQAARTGWRAGADQRSRAAARTREAR</sequence>
<feature type="compositionally biased region" description="Basic and acidic residues" evidence="1">
    <location>
        <begin position="50"/>
        <end position="64"/>
    </location>
</feature>
<organism evidence="2 3">
    <name type="scientific">Paractinoplanes tereljensis</name>
    <dbReference type="NCBI Taxonomy" id="571912"/>
    <lineage>
        <taxon>Bacteria</taxon>
        <taxon>Bacillati</taxon>
        <taxon>Actinomycetota</taxon>
        <taxon>Actinomycetes</taxon>
        <taxon>Micromonosporales</taxon>
        <taxon>Micromonosporaceae</taxon>
        <taxon>Paractinoplanes</taxon>
    </lineage>
</organism>
<reference evidence="2" key="1">
    <citation type="submission" date="2021-01" db="EMBL/GenBank/DDBJ databases">
        <title>Whole genome shotgun sequence of Actinoplanes tereljensis NBRC 105297.</title>
        <authorList>
            <person name="Komaki H."/>
            <person name="Tamura T."/>
        </authorList>
    </citation>
    <scope>NUCLEOTIDE SEQUENCE</scope>
    <source>
        <strain evidence="2">NBRC 105297</strain>
    </source>
</reference>
<name>A0A919TW32_9ACTN</name>
<proteinExistence type="predicted"/>
<comment type="caution">
    <text evidence="2">The sequence shown here is derived from an EMBL/GenBank/DDBJ whole genome shotgun (WGS) entry which is preliminary data.</text>
</comment>
<protein>
    <submittedName>
        <fullName evidence="2">Uncharacterized protein</fullName>
    </submittedName>
</protein>